<dbReference type="InterPro" id="IPR011962">
    <property type="entry name" value="dCTP_deaminase"/>
</dbReference>
<dbReference type="Proteomes" id="UP000316781">
    <property type="component" value="Unassembled WGS sequence"/>
</dbReference>
<name>A0A549SS99_METSR</name>
<dbReference type="InterPro" id="IPR036157">
    <property type="entry name" value="dUTPase-like_sf"/>
</dbReference>
<dbReference type="PANTHER" id="PTHR42680:SF3">
    <property type="entry name" value="DCTP DEAMINASE"/>
    <property type="match status" value="1"/>
</dbReference>
<dbReference type="NCBIfam" id="TIGR02274">
    <property type="entry name" value="dCTP_deam"/>
    <property type="match status" value="1"/>
</dbReference>
<dbReference type="SUPFAM" id="SSF51283">
    <property type="entry name" value="dUTPase-like"/>
    <property type="match status" value="1"/>
</dbReference>
<dbReference type="GO" id="GO:0015949">
    <property type="term" value="P:nucleobase-containing small molecule interconversion"/>
    <property type="evidence" value="ECO:0007669"/>
    <property type="project" value="TreeGrafter"/>
</dbReference>
<dbReference type="InterPro" id="IPR033704">
    <property type="entry name" value="dUTPase_trimeric"/>
</dbReference>
<accession>A0A549SS99</accession>
<dbReference type="RefSeq" id="WP_142863245.1">
    <property type="nucleotide sequence ID" value="NZ_VJMF01000046.1"/>
</dbReference>
<evidence type="ECO:0000256" key="2">
    <source>
        <dbReference type="ARBA" id="ARBA00023080"/>
    </source>
</evidence>
<dbReference type="EC" id="3.5.4.13" evidence="3"/>
<dbReference type="Gene3D" id="2.70.40.10">
    <property type="match status" value="1"/>
</dbReference>
<proteinExistence type="predicted"/>
<dbReference type="GO" id="GO:0006229">
    <property type="term" value="P:dUTP biosynthetic process"/>
    <property type="evidence" value="ECO:0007669"/>
    <property type="project" value="InterPro"/>
</dbReference>
<dbReference type="GO" id="GO:0008829">
    <property type="term" value="F:dCTP deaminase activity"/>
    <property type="evidence" value="ECO:0007669"/>
    <property type="project" value="UniProtKB-EC"/>
</dbReference>
<evidence type="ECO:0000313" key="3">
    <source>
        <dbReference type="EMBL" id="TRL32479.1"/>
    </source>
</evidence>
<gene>
    <name evidence="3" type="primary">dcd</name>
    <name evidence="3" type="ORF">FM996_12235</name>
</gene>
<dbReference type="PANTHER" id="PTHR42680">
    <property type="entry name" value="DCTP DEAMINASE"/>
    <property type="match status" value="1"/>
</dbReference>
<evidence type="ECO:0000313" key="4">
    <source>
        <dbReference type="Proteomes" id="UP000316781"/>
    </source>
</evidence>
<evidence type="ECO:0000256" key="1">
    <source>
        <dbReference type="ARBA" id="ARBA00022801"/>
    </source>
</evidence>
<dbReference type="AlphaFoldDB" id="A0A549SS99"/>
<keyword evidence="2" id="KW-0546">Nucleotide metabolism</keyword>
<dbReference type="Pfam" id="PF22769">
    <property type="entry name" value="DCD"/>
    <property type="match status" value="1"/>
</dbReference>
<dbReference type="EMBL" id="VJMF01000046">
    <property type="protein sequence ID" value="TRL32479.1"/>
    <property type="molecule type" value="Genomic_DNA"/>
</dbReference>
<comment type="caution">
    <text evidence="3">The sequence shown here is derived from an EMBL/GenBank/DDBJ whole genome shotgun (WGS) entry which is preliminary data.</text>
</comment>
<organism evidence="3 4">
    <name type="scientific">Methylosinus sporium</name>
    <dbReference type="NCBI Taxonomy" id="428"/>
    <lineage>
        <taxon>Bacteria</taxon>
        <taxon>Pseudomonadati</taxon>
        <taxon>Pseudomonadota</taxon>
        <taxon>Alphaproteobacteria</taxon>
        <taxon>Hyphomicrobiales</taxon>
        <taxon>Methylocystaceae</taxon>
        <taxon>Methylosinus</taxon>
    </lineage>
</organism>
<dbReference type="CDD" id="cd07557">
    <property type="entry name" value="trimeric_dUTPase"/>
    <property type="match status" value="1"/>
</dbReference>
<reference evidence="3 4" key="1">
    <citation type="submission" date="2019-07" db="EMBL/GenBank/DDBJ databases">
        <title>Ln-dependent methylotrophs.</title>
        <authorList>
            <person name="Tani A."/>
        </authorList>
    </citation>
    <scope>NUCLEOTIDE SEQUENCE [LARGE SCALE GENOMIC DNA]</scope>
    <source>
        <strain evidence="3 4">SM89A</strain>
    </source>
</reference>
<keyword evidence="1 3" id="KW-0378">Hydrolase</keyword>
<protein>
    <submittedName>
        <fullName evidence="3">dCTP deaminase</fullName>
        <ecNumber evidence="3">3.5.4.13</ecNumber>
    </submittedName>
</protein>
<sequence>MILTDREIRTAIKKGVIVIEPPPAENAYSSTSVDLTLDHELTVFRDDVSDSGIEMILDPTMRKVDTERALEAITTKVEIPQDGYVLHRNKLILAYTKEYVDLRIDTRYAARVEGKSSLARYGLSVHITAPTIHAGFDGRIRLEIINHGPLSIKLRSGMPICQLIFEQTLGTPDKGYNGQFSGQSPI</sequence>